<dbReference type="GO" id="GO:0008608">
    <property type="term" value="P:attachment of spindle microtubules to kinetochore"/>
    <property type="evidence" value="ECO:0007669"/>
    <property type="project" value="TreeGrafter"/>
</dbReference>
<reference evidence="3 4" key="1">
    <citation type="journal article" date="2022" name="Nat. Ecol. Evol.">
        <title>A masculinizing supergene underlies an exaggerated male reproductive morph in a spider.</title>
        <authorList>
            <person name="Hendrickx F."/>
            <person name="De Corte Z."/>
            <person name="Sonet G."/>
            <person name="Van Belleghem S.M."/>
            <person name="Kostlbacher S."/>
            <person name="Vangestel C."/>
        </authorList>
    </citation>
    <scope>NUCLEOTIDE SEQUENCE [LARGE SCALE GENOMIC DNA]</scope>
    <source>
        <strain evidence="3">W744_W776</strain>
    </source>
</reference>
<evidence type="ECO:0000256" key="2">
    <source>
        <dbReference type="SAM" id="MobiDB-lite"/>
    </source>
</evidence>
<evidence type="ECO:0000256" key="1">
    <source>
        <dbReference type="SAM" id="Coils"/>
    </source>
</evidence>
<feature type="compositionally biased region" description="Polar residues" evidence="2">
    <location>
        <begin position="468"/>
        <end position="486"/>
    </location>
</feature>
<dbReference type="GO" id="GO:0008017">
    <property type="term" value="F:microtubule binding"/>
    <property type="evidence" value="ECO:0007669"/>
    <property type="project" value="TreeGrafter"/>
</dbReference>
<dbReference type="PANTHER" id="PTHR31728">
    <property type="entry name" value="ABRAXAS FAMILY MEMBER"/>
    <property type="match status" value="1"/>
</dbReference>
<keyword evidence="4" id="KW-1185">Reference proteome</keyword>
<dbReference type="GO" id="GO:0070536">
    <property type="term" value="P:protein K63-linked deubiquitination"/>
    <property type="evidence" value="ECO:0007669"/>
    <property type="project" value="TreeGrafter"/>
</dbReference>
<dbReference type="CDD" id="cd23519">
    <property type="entry name" value="Abraxas-like_domain"/>
    <property type="match status" value="1"/>
</dbReference>
<dbReference type="EMBL" id="JAFNEN010000169">
    <property type="protein sequence ID" value="KAG8190966.1"/>
    <property type="molecule type" value="Genomic_DNA"/>
</dbReference>
<dbReference type="GO" id="GO:0005634">
    <property type="term" value="C:nucleus"/>
    <property type="evidence" value="ECO:0007669"/>
    <property type="project" value="TreeGrafter"/>
</dbReference>
<proteinExistence type="predicted"/>
<dbReference type="InterPro" id="IPR023238">
    <property type="entry name" value="FAM175"/>
</dbReference>
<evidence type="ECO:0000313" key="3">
    <source>
        <dbReference type="EMBL" id="KAG8190966.1"/>
    </source>
</evidence>
<organism evidence="3 4">
    <name type="scientific">Oedothorax gibbosus</name>
    <dbReference type="NCBI Taxonomy" id="931172"/>
    <lineage>
        <taxon>Eukaryota</taxon>
        <taxon>Metazoa</taxon>
        <taxon>Ecdysozoa</taxon>
        <taxon>Arthropoda</taxon>
        <taxon>Chelicerata</taxon>
        <taxon>Arachnida</taxon>
        <taxon>Araneae</taxon>
        <taxon>Araneomorphae</taxon>
        <taxon>Entelegynae</taxon>
        <taxon>Araneoidea</taxon>
        <taxon>Linyphiidae</taxon>
        <taxon>Erigoninae</taxon>
        <taxon>Oedothorax</taxon>
    </lineage>
</organism>
<keyword evidence="1" id="KW-0175">Coiled coil</keyword>
<dbReference type="AlphaFoldDB" id="A0AAV6V5M0"/>
<feature type="compositionally biased region" description="Basic and acidic residues" evidence="2">
    <location>
        <begin position="505"/>
        <end position="514"/>
    </location>
</feature>
<dbReference type="PANTHER" id="PTHR31728:SF5">
    <property type="entry name" value="OS07G0540200 PROTEIN"/>
    <property type="match status" value="1"/>
</dbReference>
<dbReference type="PRINTS" id="PR02051">
    <property type="entry name" value="PROTEINF175"/>
</dbReference>
<accession>A0AAV6V5M0</accession>
<feature type="region of interest" description="Disordered" evidence="2">
    <location>
        <begin position="468"/>
        <end position="524"/>
    </location>
</feature>
<dbReference type="Proteomes" id="UP000827092">
    <property type="component" value="Unassembled WGS sequence"/>
</dbReference>
<dbReference type="Pfam" id="PF21125">
    <property type="entry name" value="MPN_2A_DUB_like"/>
    <property type="match status" value="1"/>
</dbReference>
<sequence length="539" mass="60957">MAASVPKVHLSPFVLSTAMFDNANSSGDQEGFLIGNAQRLVRREISDSSSMYNTEEDLVISLYSCIPCGSYLSFYDRLGNLDEQKIKEFLGDRMKSVVGWYRYRRNFVAYPSSREMIVHKNLMTLFFGNISFGHEYFAFGVLGSAAYPTPATHTYDYAFFNYFEKNESNERYESFRSLNINLLNLGDTKTAYRSGSISGSYINSTTFNSVLEIPWDFNSCWQTEDVVQQMHKTLREKCDVLAEELAASESVNSGIEQEIKKLEEELGSLVVKEPVKTNNNEINKDNLENIPPEKISVPLSDQHAQLFKKRPIQDIIDLNEELHPIYGKFFPKNRTQGAGSSFHFSGEMTEINYNFLPPKKKLKVLLQERRRILDHDYEIGSDDNPQKRFVPETYEESASTYAYDSCDFLSSGASGFVQGEEVPNVSSRCNIKNDEPKVHVVYLDGRIVDDIVCPESVAEEIVETYDSECSTVPNSPSNISNTSQEHVPSPKISDDDETMKNNDSAVEKEKENEASAKNNGGPYIIHCKPVIEKKINSGD</sequence>
<evidence type="ECO:0000313" key="4">
    <source>
        <dbReference type="Proteomes" id="UP000827092"/>
    </source>
</evidence>
<evidence type="ECO:0008006" key="5">
    <source>
        <dbReference type="Google" id="ProtNLM"/>
    </source>
</evidence>
<dbReference type="GO" id="GO:0090307">
    <property type="term" value="P:mitotic spindle assembly"/>
    <property type="evidence" value="ECO:0007669"/>
    <property type="project" value="TreeGrafter"/>
</dbReference>
<name>A0AAV6V5M0_9ARAC</name>
<comment type="caution">
    <text evidence="3">The sequence shown here is derived from an EMBL/GenBank/DDBJ whole genome shotgun (WGS) entry which is preliminary data.</text>
</comment>
<protein>
    <recommendedName>
        <fullName evidence="5">BRISC complex subunit Abro1</fullName>
    </recommendedName>
</protein>
<gene>
    <name evidence="3" type="ORF">JTE90_010827</name>
</gene>
<feature type="coiled-coil region" evidence="1">
    <location>
        <begin position="245"/>
        <end position="272"/>
    </location>
</feature>
<dbReference type="GO" id="GO:0031593">
    <property type="term" value="F:polyubiquitin modification-dependent protein binding"/>
    <property type="evidence" value="ECO:0007669"/>
    <property type="project" value="TreeGrafter"/>
</dbReference>